<keyword evidence="3" id="KW-0687">Ribonucleoprotein</keyword>
<reference evidence="4 5" key="1">
    <citation type="submission" date="2018-06" db="EMBL/GenBank/DDBJ databases">
        <title>Whole genome sequencing of Candida tropicalis (genome annotated by CSBL at Korea University).</title>
        <authorList>
            <person name="Ahn J."/>
        </authorList>
    </citation>
    <scope>NUCLEOTIDE SEQUENCE [LARGE SCALE GENOMIC DNA]</scope>
    <source>
        <strain evidence="4 5">ATCC 20962</strain>
    </source>
</reference>
<dbReference type="OrthoDB" id="1747252at2759"/>
<evidence type="ECO:0000256" key="2">
    <source>
        <dbReference type="ARBA" id="ARBA00022980"/>
    </source>
</evidence>
<accession>A0A367YHA6</accession>
<evidence type="ECO:0000256" key="3">
    <source>
        <dbReference type="ARBA" id="ARBA00023274"/>
    </source>
</evidence>
<dbReference type="PANTHER" id="PTHR36427:SF3">
    <property type="entry name" value="LARGE RIBOSOMAL SUBUNIT PROTEIN UL1M"/>
    <property type="match status" value="1"/>
</dbReference>
<sequence length="269" mass="29905">MFRYLPAPKVVPFRTTTRTIVRKSDAKARLQRQKDLEKKRQIRAEIKFNAMEVNPEHPLHMSIQEALRVLRAFEAGKAADKTTISCQLFVRQELGATPIQTKVDMPFPINRKTNPIVFTSQSHVAQAMKEAGIQNVGGKELLEKFVTKEMIPAGFTHAFATSEMAPYLKSVARILGPAGLQPTAKKGTVTDNINDILDVVNSFHIKQKEGSIAFPVGNCGFTDVQIMSNLKAISDAIHSKIDPEAKKKTRLSNCYITTSRSPGLVIDFK</sequence>
<dbReference type="Proteomes" id="UP000253472">
    <property type="component" value="Unassembled WGS sequence"/>
</dbReference>
<keyword evidence="5" id="KW-1185">Reference proteome</keyword>
<protein>
    <submittedName>
        <fullName evidence="4">54S ribosomal protein L1, mitochondrial</fullName>
    </submittedName>
</protein>
<name>A0A367YHA6_9ASCO</name>
<comment type="similarity">
    <text evidence="1">Belongs to the universal ribosomal protein uL1 family.</text>
</comment>
<dbReference type="GO" id="GO:0003735">
    <property type="term" value="F:structural constituent of ribosome"/>
    <property type="evidence" value="ECO:0007669"/>
    <property type="project" value="InterPro"/>
</dbReference>
<dbReference type="AlphaFoldDB" id="A0A367YHA6"/>
<dbReference type="GO" id="GO:0005762">
    <property type="term" value="C:mitochondrial large ribosomal subunit"/>
    <property type="evidence" value="ECO:0007669"/>
    <property type="project" value="TreeGrafter"/>
</dbReference>
<gene>
    <name evidence="4" type="primary">MRPL1</name>
    <name evidence="4" type="ORF">Cantr_01004</name>
</gene>
<dbReference type="Gene3D" id="3.40.50.790">
    <property type="match status" value="1"/>
</dbReference>
<dbReference type="InterPro" id="IPR016095">
    <property type="entry name" value="Ribosomal_uL1_3-a/b-sand"/>
</dbReference>
<dbReference type="InterPro" id="IPR028364">
    <property type="entry name" value="Ribosomal_uL1/biogenesis"/>
</dbReference>
<dbReference type="InterPro" id="IPR023674">
    <property type="entry name" value="Ribosomal_uL1-like"/>
</dbReference>
<dbReference type="InterPro" id="IPR002143">
    <property type="entry name" value="Ribosomal_uL1"/>
</dbReference>
<dbReference type="Gene3D" id="3.30.190.20">
    <property type="match status" value="1"/>
</dbReference>
<dbReference type="GO" id="GO:0006412">
    <property type="term" value="P:translation"/>
    <property type="evidence" value="ECO:0007669"/>
    <property type="project" value="InterPro"/>
</dbReference>
<dbReference type="PANTHER" id="PTHR36427">
    <property type="entry name" value="54S RIBOSOMAL PROTEIN L1, MITOCHONDRIAL"/>
    <property type="match status" value="1"/>
</dbReference>
<proteinExistence type="inferred from homology"/>
<comment type="caution">
    <text evidence="4">The sequence shown here is derived from an EMBL/GenBank/DDBJ whole genome shotgun (WGS) entry which is preliminary data.</text>
</comment>
<evidence type="ECO:0000256" key="1">
    <source>
        <dbReference type="ARBA" id="ARBA00010531"/>
    </source>
</evidence>
<evidence type="ECO:0000313" key="5">
    <source>
        <dbReference type="Proteomes" id="UP000253472"/>
    </source>
</evidence>
<dbReference type="PIRSF" id="PIRSF002155">
    <property type="entry name" value="Ribosomal_L1"/>
    <property type="match status" value="1"/>
</dbReference>
<evidence type="ECO:0000313" key="4">
    <source>
        <dbReference type="EMBL" id="RCK65070.1"/>
    </source>
</evidence>
<dbReference type="STRING" id="5486.A0A367YHA6"/>
<dbReference type="SUPFAM" id="SSF56808">
    <property type="entry name" value="Ribosomal protein L1"/>
    <property type="match status" value="1"/>
</dbReference>
<organism evidence="4 5">
    <name type="scientific">Candida viswanathii</name>
    <dbReference type="NCBI Taxonomy" id="5486"/>
    <lineage>
        <taxon>Eukaryota</taxon>
        <taxon>Fungi</taxon>
        <taxon>Dikarya</taxon>
        <taxon>Ascomycota</taxon>
        <taxon>Saccharomycotina</taxon>
        <taxon>Pichiomycetes</taxon>
        <taxon>Debaryomycetaceae</taxon>
        <taxon>Candida/Lodderomyces clade</taxon>
        <taxon>Candida</taxon>
    </lineage>
</organism>
<dbReference type="EMBL" id="QLNQ01000021">
    <property type="protein sequence ID" value="RCK65070.1"/>
    <property type="molecule type" value="Genomic_DNA"/>
</dbReference>
<dbReference type="GO" id="GO:0003723">
    <property type="term" value="F:RNA binding"/>
    <property type="evidence" value="ECO:0007669"/>
    <property type="project" value="InterPro"/>
</dbReference>
<keyword evidence="2 4" id="KW-0689">Ribosomal protein</keyword>
<dbReference type="Pfam" id="PF00687">
    <property type="entry name" value="Ribosomal_L1"/>
    <property type="match status" value="1"/>
</dbReference>